<accession>A0A2P2BXE7</accession>
<dbReference type="InterPro" id="IPR037396">
    <property type="entry name" value="FMN_HAD"/>
</dbReference>
<dbReference type="InterPro" id="IPR013785">
    <property type="entry name" value="Aldolase_TIM"/>
</dbReference>
<protein>
    <submittedName>
        <fullName evidence="5">Putative (S)-2-hydroxy-acid oxidase</fullName>
        <ecNumber evidence="5">1.1.3.15</ecNumber>
    </submittedName>
</protein>
<sequence length="301" mass="31646">MDDWLLSLEESARQALSVPLFRYLSQGARDGTTSAEAVRSWADFRFLPHVMRDVTEVDTRTTILGTEVASPIGIAPTTLQRAVHRDGELAMARATAAAGCLMVVSSNAGTPFADIGATGVHWWLQAYLPSDRTLAEPLLARAAAAGARAVVLTVDTPVVATKYDGPGQTVWETTDPGLLRVNFDPDYADTPGAEKATDLGPHDIVWVAETSGLPVVVKGVLRPDDARRCVQAGAAAIWVCSAPTTPAGACRRVLPPSGCPTTGAASWIVPSPPLTPSHPSGRQSATRSRSTWTEVSGPGST</sequence>
<comment type="cofactor">
    <cofactor evidence="1">
        <name>FMN</name>
        <dbReference type="ChEBI" id="CHEBI:58210"/>
    </cofactor>
</comment>
<feature type="region of interest" description="Disordered" evidence="3">
    <location>
        <begin position="269"/>
        <end position="301"/>
    </location>
</feature>
<evidence type="ECO:0000256" key="3">
    <source>
        <dbReference type="SAM" id="MobiDB-lite"/>
    </source>
</evidence>
<keyword evidence="2 5" id="KW-0560">Oxidoreductase</keyword>
<dbReference type="EC" id="1.1.3.15" evidence="5"/>
<evidence type="ECO:0000256" key="2">
    <source>
        <dbReference type="ARBA" id="ARBA00023002"/>
    </source>
</evidence>
<evidence type="ECO:0000256" key="1">
    <source>
        <dbReference type="ARBA" id="ARBA00001917"/>
    </source>
</evidence>
<dbReference type="PANTHER" id="PTHR10578:SF143">
    <property type="entry name" value="FMN-DEPENDENT ALPHA-HYDROXY ACID DEHYDROGENASE PB1A11.03"/>
    <property type="match status" value="1"/>
</dbReference>
<feature type="domain" description="FMN hydroxy acid dehydrogenase" evidence="4">
    <location>
        <begin position="1"/>
        <end position="239"/>
    </location>
</feature>
<reference evidence="5" key="1">
    <citation type="submission" date="2015-08" db="EMBL/GenBank/DDBJ databases">
        <authorList>
            <person name="Babu N.S."/>
            <person name="Beckwith C.J."/>
            <person name="Beseler K.G."/>
            <person name="Brison A."/>
            <person name="Carone J.V."/>
            <person name="Caskin T.P."/>
            <person name="Diamond M."/>
            <person name="Durham M.E."/>
            <person name="Foxe J.M."/>
            <person name="Go M."/>
            <person name="Henderson B.A."/>
            <person name="Jones I.B."/>
            <person name="McGettigan J.A."/>
            <person name="Micheletti S.J."/>
            <person name="Nasrallah M.E."/>
            <person name="Ortiz D."/>
            <person name="Piller C.R."/>
            <person name="Privatt S.R."/>
            <person name="Schneider S.L."/>
            <person name="Sharp S."/>
            <person name="Smith T.C."/>
            <person name="Stanton J.D."/>
            <person name="Ullery H.E."/>
            <person name="Wilson R.J."/>
            <person name="Serrano M.G."/>
            <person name="Buck G."/>
            <person name="Lee V."/>
            <person name="Wang Y."/>
            <person name="Carvalho R."/>
            <person name="Voegtly L."/>
            <person name="Shi R."/>
            <person name="Duckworth R."/>
            <person name="Johnson A."/>
            <person name="Loviza R."/>
            <person name="Walstead R."/>
            <person name="Shah Z."/>
            <person name="Kiflezghi M."/>
            <person name="Wade K."/>
            <person name="Ball S.L."/>
            <person name="Bradley K.W."/>
            <person name="Asai D.J."/>
            <person name="Bowman C.A."/>
            <person name="Russell D.A."/>
            <person name="Pope W.H."/>
            <person name="Jacobs-Sera D."/>
            <person name="Hendrix R.W."/>
            <person name="Hatfull G.F."/>
        </authorList>
    </citation>
    <scope>NUCLEOTIDE SEQUENCE</scope>
</reference>
<dbReference type="EMBL" id="CZKA01000007">
    <property type="protein sequence ID" value="CUR54414.1"/>
    <property type="molecule type" value="Genomic_DNA"/>
</dbReference>
<dbReference type="PROSITE" id="PS51349">
    <property type="entry name" value="FMN_HYDROXY_ACID_DH_2"/>
    <property type="match status" value="1"/>
</dbReference>
<proteinExistence type="predicted"/>
<dbReference type="Gene3D" id="3.20.20.70">
    <property type="entry name" value="Aldolase class I"/>
    <property type="match status" value="1"/>
</dbReference>
<dbReference type="Pfam" id="PF01070">
    <property type="entry name" value="FMN_dh"/>
    <property type="match status" value="1"/>
</dbReference>
<dbReference type="PANTHER" id="PTHR10578">
    <property type="entry name" value="S -2-HYDROXY-ACID OXIDASE-RELATED"/>
    <property type="match status" value="1"/>
</dbReference>
<evidence type="ECO:0000313" key="5">
    <source>
        <dbReference type="EMBL" id="CUR54414.1"/>
    </source>
</evidence>
<gene>
    <name evidence="5" type="ORF">NOCA2150156</name>
</gene>
<dbReference type="AlphaFoldDB" id="A0A2P2BXE7"/>
<evidence type="ECO:0000259" key="4">
    <source>
        <dbReference type="PROSITE" id="PS51349"/>
    </source>
</evidence>
<feature type="compositionally biased region" description="Polar residues" evidence="3">
    <location>
        <begin position="277"/>
        <end position="301"/>
    </location>
</feature>
<dbReference type="SUPFAM" id="SSF51395">
    <property type="entry name" value="FMN-linked oxidoreductases"/>
    <property type="match status" value="1"/>
</dbReference>
<dbReference type="GO" id="GO:0003973">
    <property type="term" value="F:(S)-2-hydroxy-acid oxidase activity"/>
    <property type="evidence" value="ECO:0007669"/>
    <property type="project" value="UniProtKB-EC"/>
</dbReference>
<name>A0A2P2BXE7_9ZZZZ</name>
<dbReference type="InterPro" id="IPR000262">
    <property type="entry name" value="FMN-dep_DH"/>
</dbReference>
<organism evidence="5">
    <name type="scientific">metagenome</name>
    <dbReference type="NCBI Taxonomy" id="256318"/>
    <lineage>
        <taxon>unclassified sequences</taxon>
        <taxon>metagenomes</taxon>
    </lineage>
</organism>